<accession>A0A6A5UXP0</accession>
<feature type="region of interest" description="Disordered" evidence="1">
    <location>
        <begin position="132"/>
        <end position="161"/>
    </location>
</feature>
<keyword evidence="3" id="KW-1185">Reference proteome</keyword>
<reference evidence="2" key="1">
    <citation type="journal article" date="2020" name="Stud. Mycol.">
        <title>101 Dothideomycetes genomes: a test case for predicting lifestyles and emergence of pathogens.</title>
        <authorList>
            <person name="Haridas S."/>
            <person name="Albert R."/>
            <person name="Binder M."/>
            <person name="Bloem J."/>
            <person name="Labutti K."/>
            <person name="Salamov A."/>
            <person name="Andreopoulos B."/>
            <person name="Baker S."/>
            <person name="Barry K."/>
            <person name="Bills G."/>
            <person name="Bluhm B."/>
            <person name="Cannon C."/>
            <person name="Castanera R."/>
            <person name="Culley D."/>
            <person name="Daum C."/>
            <person name="Ezra D."/>
            <person name="Gonzalez J."/>
            <person name="Henrissat B."/>
            <person name="Kuo A."/>
            <person name="Liang C."/>
            <person name="Lipzen A."/>
            <person name="Lutzoni F."/>
            <person name="Magnuson J."/>
            <person name="Mondo S."/>
            <person name="Nolan M."/>
            <person name="Ohm R."/>
            <person name="Pangilinan J."/>
            <person name="Park H.-J."/>
            <person name="Ramirez L."/>
            <person name="Alfaro M."/>
            <person name="Sun H."/>
            <person name="Tritt A."/>
            <person name="Yoshinaga Y."/>
            <person name="Zwiers L.-H."/>
            <person name="Turgeon B."/>
            <person name="Goodwin S."/>
            <person name="Spatafora J."/>
            <person name="Crous P."/>
            <person name="Grigoriev I."/>
        </authorList>
    </citation>
    <scope>NUCLEOTIDE SEQUENCE</scope>
    <source>
        <strain evidence="2">CBS 107.79</strain>
    </source>
</reference>
<dbReference type="OrthoDB" id="10506647at2759"/>
<organism evidence="2 3">
    <name type="scientific">Bimuria novae-zelandiae CBS 107.79</name>
    <dbReference type="NCBI Taxonomy" id="1447943"/>
    <lineage>
        <taxon>Eukaryota</taxon>
        <taxon>Fungi</taxon>
        <taxon>Dikarya</taxon>
        <taxon>Ascomycota</taxon>
        <taxon>Pezizomycotina</taxon>
        <taxon>Dothideomycetes</taxon>
        <taxon>Pleosporomycetidae</taxon>
        <taxon>Pleosporales</taxon>
        <taxon>Massarineae</taxon>
        <taxon>Didymosphaeriaceae</taxon>
        <taxon>Bimuria</taxon>
    </lineage>
</organism>
<dbReference type="Proteomes" id="UP000800036">
    <property type="component" value="Unassembled WGS sequence"/>
</dbReference>
<evidence type="ECO:0000313" key="2">
    <source>
        <dbReference type="EMBL" id="KAF1967646.1"/>
    </source>
</evidence>
<evidence type="ECO:0000256" key="1">
    <source>
        <dbReference type="SAM" id="MobiDB-lite"/>
    </source>
</evidence>
<protein>
    <submittedName>
        <fullName evidence="2">Uncharacterized protein</fullName>
    </submittedName>
</protein>
<evidence type="ECO:0000313" key="3">
    <source>
        <dbReference type="Proteomes" id="UP000800036"/>
    </source>
</evidence>
<proteinExistence type="predicted"/>
<dbReference type="AlphaFoldDB" id="A0A6A5UXP0"/>
<dbReference type="EMBL" id="ML976729">
    <property type="protein sequence ID" value="KAF1967646.1"/>
    <property type="molecule type" value="Genomic_DNA"/>
</dbReference>
<name>A0A6A5UXP0_9PLEO</name>
<sequence>MARIFRSLHAWGRRVRAAFHRAMEKHFTIRSHAEKVEHSSDTIQNDVLGSSRIHAAKVEHSSDTIQSDVLGSSRVQAARPSLAQTLEYRNYQNRLRQRRKWSKATNGISRIYHRPSMTDYSDSAAGAALSSAGIVGSQKIQNDKPRRNRPRNGISKSKYRK</sequence>
<gene>
    <name evidence="2" type="ORF">BU23DRAFT_572963</name>
</gene>